<name>A0A7X1B0B6_9BACT</name>
<reference evidence="5 6" key="1">
    <citation type="submission" date="2020-07" db="EMBL/GenBank/DDBJ databases">
        <authorList>
            <person name="Feng X."/>
        </authorList>
    </citation>
    <scope>NUCLEOTIDE SEQUENCE [LARGE SCALE GENOMIC DNA]</scope>
    <source>
        <strain evidence="5 6">JCM14086</strain>
    </source>
</reference>
<evidence type="ECO:0000256" key="2">
    <source>
        <dbReference type="ARBA" id="ARBA00022723"/>
    </source>
</evidence>
<sequence length="252" mass="27123">MNESLPPFHRKLQSQALLGPFSKTSDPNMIEAIGMGGMDFIILDLEHGPNDVTTLGNLIRACECSNTTAVVRCLRSDQIGQALDLGARVVQIPHVNCAADAQKAVKAAHFAPRGHRGVCRYVRAADHSSTEKQTYFNDSTEITVIAQVEGTEGLNNLNSILEISGVNMIFVGVYDLSQSLGMTGQTESPEVLHALKKVAETCAKIGIPVGTFVESVETALKYKEMGIHYVCYAVDVGILMGACQSLSQQIKA</sequence>
<comment type="similarity">
    <text evidence="1">Belongs to the HpcH/HpaI aldolase family.</text>
</comment>
<accession>A0A7X1B0B6</accession>
<feature type="domain" description="HpcH/HpaI aldolase/citrate lyase" evidence="4">
    <location>
        <begin position="20"/>
        <end position="239"/>
    </location>
</feature>
<dbReference type="GO" id="GO:0005737">
    <property type="term" value="C:cytoplasm"/>
    <property type="evidence" value="ECO:0007669"/>
    <property type="project" value="TreeGrafter"/>
</dbReference>
<protein>
    <submittedName>
        <fullName evidence="5">Aldolase</fullName>
    </submittedName>
</protein>
<dbReference type="InterPro" id="IPR050251">
    <property type="entry name" value="HpcH-HpaI_aldolase"/>
</dbReference>
<dbReference type="RefSeq" id="WP_185693845.1">
    <property type="nucleotide sequence ID" value="NZ_JACHVA010000124.1"/>
</dbReference>
<dbReference type="PANTHER" id="PTHR30502:SF0">
    <property type="entry name" value="PHOSPHOENOLPYRUVATE CARBOXYLASE FAMILY PROTEIN"/>
    <property type="match status" value="1"/>
</dbReference>
<evidence type="ECO:0000313" key="5">
    <source>
        <dbReference type="EMBL" id="MBC2603212.1"/>
    </source>
</evidence>
<keyword evidence="2" id="KW-0479">Metal-binding</keyword>
<comment type="caution">
    <text evidence="5">The sequence shown here is derived from an EMBL/GenBank/DDBJ whole genome shotgun (WGS) entry which is preliminary data.</text>
</comment>
<evidence type="ECO:0000256" key="1">
    <source>
        <dbReference type="ARBA" id="ARBA00005568"/>
    </source>
</evidence>
<keyword evidence="3" id="KW-0456">Lyase</keyword>
<keyword evidence="6" id="KW-1185">Reference proteome</keyword>
<organism evidence="5 6">
    <name type="scientific">Puniceicoccus vermicola</name>
    <dbReference type="NCBI Taxonomy" id="388746"/>
    <lineage>
        <taxon>Bacteria</taxon>
        <taxon>Pseudomonadati</taxon>
        <taxon>Verrucomicrobiota</taxon>
        <taxon>Opitutia</taxon>
        <taxon>Puniceicoccales</taxon>
        <taxon>Puniceicoccaceae</taxon>
        <taxon>Puniceicoccus</taxon>
    </lineage>
</organism>
<gene>
    <name evidence="5" type="ORF">H5P30_15630</name>
</gene>
<dbReference type="Pfam" id="PF03328">
    <property type="entry name" value="HpcH_HpaI"/>
    <property type="match status" value="1"/>
</dbReference>
<dbReference type="InterPro" id="IPR040442">
    <property type="entry name" value="Pyrv_kinase-like_dom_sf"/>
</dbReference>
<evidence type="ECO:0000313" key="6">
    <source>
        <dbReference type="Proteomes" id="UP000525652"/>
    </source>
</evidence>
<dbReference type="SUPFAM" id="SSF51621">
    <property type="entry name" value="Phosphoenolpyruvate/pyruvate domain"/>
    <property type="match status" value="1"/>
</dbReference>
<dbReference type="PANTHER" id="PTHR30502">
    <property type="entry name" value="2-KETO-3-DEOXY-L-RHAMNONATE ALDOLASE"/>
    <property type="match status" value="1"/>
</dbReference>
<evidence type="ECO:0000256" key="3">
    <source>
        <dbReference type="ARBA" id="ARBA00023239"/>
    </source>
</evidence>
<dbReference type="Proteomes" id="UP000525652">
    <property type="component" value="Unassembled WGS sequence"/>
</dbReference>
<dbReference type="GO" id="GO:0046872">
    <property type="term" value="F:metal ion binding"/>
    <property type="evidence" value="ECO:0007669"/>
    <property type="project" value="UniProtKB-KW"/>
</dbReference>
<dbReference type="Gene3D" id="3.20.20.60">
    <property type="entry name" value="Phosphoenolpyruvate-binding domains"/>
    <property type="match status" value="1"/>
</dbReference>
<dbReference type="InterPro" id="IPR015813">
    <property type="entry name" value="Pyrv/PenolPyrv_kinase-like_dom"/>
</dbReference>
<dbReference type="AlphaFoldDB" id="A0A7X1B0B6"/>
<dbReference type="EMBL" id="JACHVA010000124">
    <property type="protein sequence ID" value="MBC2603212.1"/>
    <property type="molecule type" value="Genomic_DNA"/>
</dbReference>
<dbReference type="InterPro" id="IPR005000">
    <property type="entry name" value="Aldolase/citrate-lyase_domain"/>
</dbReference>
<evidence type="ECO:0000259" key="4">
    <source>
        <dbReference type="Pfam" id="PF03328"/>
    </source>
</evidence>
<proteinExistence type="inferred from homology"/>
<dbReference type="GO" id="GO:0016832">
    <property type="term" value="F:aldehyde-lyase activity"/>
    <property type="evidence" value="ECO:0007669"/>
    <property type="project" value="TreeGrafter"/>
</dbReference>